<feature type="transmembrane region" description="Helical" evidence="1">
    <location>
        <begin position="38"/>
        <end position="57"/>
    </location>
</feature>
<feature type="transmembrane region" description="Helical" evidence="1">
    <location>
        <begin position="69"/>
        <end position="87"/>
    </location>
</feature>
<name>A0AAE3G003_9EURY</name>
<feature type="transmembrane region" description="Helical" evidence="1">
    <location>
        <begin position="248"/>
        <end position="268"/>
    </location>
</feature>
<keyword evidence="1" id="KW-0472">Membrane</keyword>
<comment type="caution">
    <text evidence="3">The sequence shown here is derived from an EMBL/GenBank/DDBJ whole genome shotgun (WGS) entry which is preliminary data.</text>
</comment>
<proteinExistence type="predicted"/>
<accession>A0AAE3G003</accession>
<evidence type="ECO:0000313" key="4">
    <source>
        <dbReference type="Proteomes" id="UP001203207"/>
    </source>
</evidence>
<protein>
    <submittedName>
        <fullName evidence="3">DMT family transporter</fullName>
    </submittedName>
</protein>
<dbReference type="RefSeq" id="WP_250586212.1">
    <property type="nucleotide sequence ID" value="NZ_JAKRVX010000012.1"/>
</dbReference>
<evidence type="ECO:0000313" key="3">
    <source>
        <dbReference type="EMBL" id="MCL9818476.1"/>
    </source>
</evidence>
<dbReference type="GO" id="GO:0016020">
    <property type="term" value="C:membrane"/>
    <property type="evidence" value="ECO:0007669"/>
    <property type="project" value="InterPro"/>
</dbReference>
<evidence type="ECO:0000256" key="1">
    <source>
        <dbReference type="SAM" id="Phobius"/>
    </source>
</evidence>
<feature type="transmembrane region" description="Helical" evidence="1">
    <location>
        <begin position="129"/>
        <end position="150"/>
    </location>
</feature>
<keyword evidence="1" id="KW-1133">Transmembrane helix</keyword>
<dbReference type="SUPFAM" id="SSF103481">
    <property type="entry name" value="Multidrug resistance efflux transporter EmrE"/>
    <property type="match status" value="2"/>
</dbReference>
<feature type="transmembrane region" description="Helical" evidence="1">
    <location>
        <begin position="186"/>
        <end position="207"/>
    </location>
</feature>
<dbReference type="EMBL" id="JAKRVX010000012">
    <property type="protein sequence ID" value="MCL9818476.1"/>
    <property type="molecule type" value="Genomic_DNA"/>
</dbReference>
<evidence type="ECO:0000259" key="2">
    <source>
        <dbReference type="Pfam" id="PF00892"/>
    </source>
</evidence>
<feature type="transmembrane region" description="Helical" evidence="1">
    <location>
        <begin position="219"/>
        <end position="241"/>
    </location>
</feature>
<feature type="domain" description="EamA" evidence="2">
    <location>
        <begin position="12"/>
        <end position="140"/>
    </location>
</feature>
<keyword evidence="4" id="KW-1185">Reference proteome</keyword>
<dbReference type="PANTHER" id="PTHR22911">
    <property type="entry name" value="ACYL-MALONYL CONDENSING ENZYME-RELATED"/>
    <property type="match status" value="1"/>
</dbReference>
<feature type="transmembrane region" description="Helical" evidence="1">
    <location>
        <begin position="274"/>
        <end position="291"/>
    </location>
</feature>
<keyword evidence="1" id="KW-0812">Transmembrane</keyword>
<feature type="transmembrane region" description="Helical" evidence="1">
    <location>
        <begin position="156"/>
        <end position="174"/>
    </location>
</feature>
<dbReference type="PANTHER" id="PTHR22911:SF76">
    <property type="entry name" value="EAMA DOMAIN-CONTAINING PROTEIN"/>
    <property type="match status" value="1"/>
</dbReference>
<reference evidence="3" key="2">
    <citation type="submission" date="2022-02" db="EMBL/GenBank/DDBJ databases">
        <authorList>
            <person name="Elcheninov A.G."/>
            <person name="Sorokin D.Y."/>
            <person name="Kublanov I.V."/>
        </authorList>
    </citation>
    <scope>NUCLEOTIDE SEQUENCE</scope>
    <source>
        <strain evidence="3">AArc-St2</strain>
    </source>
</reference>
<feature type="transmembrane region" description="Helical" evidence="1">
    <location>
        <begin position="7"/>
        <end position="26"/>
    </location>
</feature>
<organism evidence="3 4">
    <name type="scientific">Natronocalculus amylovorans</name>
    <dbReference type="NCBI Taxonomy" id="2917812"/>
    <lineage>
        <taxon>Archaea</taxon>
        <taxon>Methanobacteriati</taxon>
        <taxon>Methanobacteriota</taxon>
        <taxon>Stenosarchaea group</taxon>
        <taxon>Halobacteria</taxon>
        <taxon>Halobacteriales</taxon>
        <taxon>Haloferacaceae</taxon>
        <taxon>Natronocalculus</taxon>
    </lineage>
</organism>
<dbReference type="InterPro" id="IPR037185">
    <property type="entry name" value="EmrE-like"/>
</dbReference>
<reference evidence="3" key="1">
    <citation type="journal article" date="2022" name="Syst. Appl. Microbiol.">
        <title>Natronocalculus amylovorans gen. nov., sp. nov., and Natranaeroarchaeum aerophilus sp. nov., dominant culturable amylolytic natronoarchaea from hypersaline soda lakes in southwestern Siberia.</title>
        <authorList>
            <person name="Sorokin D.Y."/>
            <person name="Elcheninov A.G."/>
            <person name="Khizhniak T.V."/>
            <person name="Koenen M."/>
            <person name="Bale N.J."/>
            <person name="Damste J.S.S."/>
            <person name="Kublanov I.V."/>
        </authorList>
    </citation>
    <scope>NUCLEOTIDE SEQUENCE</scope>
    <source>
        <strain evidence="3">AArc-St2</strain>
    </source>
</reference>
<dbReference type="InterPro" id="IPR000620">
    <property type="entry name" value="EamA_dom"/>
</dbReference>
<feature type="transmembrane region" description="Helical" evidence="1">
    <location>
        <begin position="93"/>
        <end position="117"/>
    </location>
</feature>
<feature type="domain" description="EamA" evidence="2">
    <location>
        <begin position="157"/>
        <end position="290"/>
    </location>
</feature>
<gene>
    <name evidence="3" type="ORF">AArcSt2_16175</name>
</gene>
<dbReference type="Pfam" id="PF00892">
    <property type="entry name" value="EamA"/>
    <property type="match status" value="2"/>
</dbReference>
<dbReference type="Proteomes" id="UP001203207">
    <property type="component" value="Unassembled WGS sequence"/>
</dbReference>
<sequence>MNDDPVVPPIAALFVAIVAVSTGAILVRLSTAPSAVAAFYRVLFTTLPLLPIAVLRYRSDFAQVSLRDFLFAIISGIALALHFAAWFESLSWTSVAASTTIVQAQPIFVAIGAYLLLSELLTRNMVVGILIAVGGMVVMSLGDLISGAVLVGENPLLGNSLALFGAVMAAVYVLAGRSLRQRIALIPYVTIVYIVCATVLLAISVGQGHDLLNYPAREWAIFAGLAIGPGLIGHTVLNWALGYLESSVVSVSLLGEPIGATTIALFLFAEIPSIATILGAVVVLIGITITAQERSQAVSDGS</sequence>
<dbReference type="AlphaFoldDB" id="A0AAE3G003"/>